<comment type="caution">
    <text evidence="1">The sequence shown here is derived from an EMBL/GenBank/DDBJ whole genome shotgun (WGS) entry which is preliminary data.</text>
</comment>
<organism evidence="1 2">
    <name type="scientific">Prochlorococcus marinus str. MIT 9201</name>
    <dbReference type="NCBI Taxonomy" id="93057"/>
    <lineage>
        <taxon>Bacteria</taxon>
        <taxon>Bacillati</taxon>
        <taxon>Cyanobacteriota</taxon>
        <taxon>Cyanophyceae</taxon>
        <taxon>Synechococcales</taxon>
        <taxon>Prochlorococcaceae</taxon>
        <taxon>Prochlorococcus</taxon>
    </lineage>
</organism>
<sequence length="40" mass="4133">MILLSVAMSVALSAGRELVKVGPAVSAVVNEREVVLLIPT</sequence>
<accession>A0A0A2ABV9</accession>
<protein>
    <submittedName>
        <fullName evidence="1">Uncharacterized protein</fullName>
    </submittedName>
</protein>
<evidence type="ECO:0000313" key="1">
    <source>
        <dbReference type="EMBL" id="KGF98336.1"/>
    </source>
</evidence>
<gene>
    <name evidence="1" type="ORF">EU95_0002</name>
</gene>
<reference evidence="2" key="1">
    <citation type="journal article" date="2014" name="Sci. Data">
        <title>Genomes of diverse isolates of the marine cyanobacterium Prochlorococcus.</title>
        <authorList>
            <person name="Biller S."/>
            <person name="Berube P."/>
            <person name="Thompson J."/>
            <person name="Kelly L."/>
            <person name="Roggensack S."/>
            <person name="Awad L."/>
            <person name="Roache-Johnson K."/>
            <person name="Ding H."/>
            <person name="Giovannoni S.J."/>
            <person name="Moore L.R."/>
            <person name="Chisholm S.W."/>
        </authorList>
    </citation>
    <scope>NUCLEOTIDE SEQUENCE [LARGE SCALE GENOMIC DNA]</scope>
    <source>
        <strain evidence="2">MIT 9201</strain>
    </source>
</reference>
<dbReference type="EMBL" id="JNAL01000001">
    <property type="protein sequence ID" value="KGF98336.1"/>
    <property type="molecule type" value="Genomic_DNA"/>
</dbReference>
<dbReference type="Proteomes" id="UP000030355">
    <property type="component" value="Unassembled WGS sequence"/>
</dbReference>
<name>A0A0A2ABV9_PROMR</name>
<proteinExistence type="predicted"/>
<evidence type="ECO:0000313" key="2">
    <source>
        <dbReference type="Proteomes" id="UP000030355"/>
    </source>
</evidence>
<dbReference type="AlphaFoldDB" id="A0A0A2ABV9"/>